<dbReference type="PANTHER" id="PTHR31852">
    <property type="entry name" value="LATE EMBRYOGENESIS ABUNDANT (LEA) HYDROXYPROLINE-RICH GLYCOPROTEIN FAMILY"/>
    <property type="match status" value="1"/>
</dbReference>
<evidence type="ECO:0000313" key="4">
    <source>
        <dbReference type="Proteomes" id="UP001279734"/>
    </source>
</evidence>
<sequence>MHAKTDSDLTSLPGSSPPRSPSRRPGLAYYVQSPSRDSHDGEKTTNSFHSTPAALSPMGSPPRSHSNSSLGRHSRDSSSTRFSRSTKPGSGKAGLNSGGKNGRKIKEWKDDPRFDAIEEDEGLLGEDDEDEKGLSRRWYFVGFVAAFIVLFSFFSLVLWGASRRQKPIIAMKSVNFEMFDVQAGVDYSGVATAMASLNATVKLGYRNRATFFGVHVASTPVQLFYQQLTIASGTIDDFYEKRKSERDITVQLMGSSIPLYGGGSNLASENGAPTLPVQLTLYFRVRSRAYVLGKLVKPKFYRSISCFRGHGPRQDEQSHLSQKPLHLPVK</sequence>
<reference evidence="3" key="1">
    <citation type="submission" date="2023-05" db="EMBL/GenBank/DDBJ databases">
        <title>Nepenthes gracilis genome sequencing.</title>
        <authorList>
            <person name="Fukushima K."/>
        </authorList>
    </citation>
    <scope>NUCLEOTIDE SEQUENCE</scope>
    <source>
        <strain evidence="3">SING2019-196</strain>
    </source>
</reference>
<keyword evidence="2" id="KW-0472">Membrane</keyword>
<accession>A0AAD3SQ28</accession>
<proteinExistence type="predicted"/>
<evidence type="ECO:0000256" key="2">
    <source>
        <dbReference type="SAM" id="Phobius"/>
    </source>
</evidence>
<dbReference type="EMBL" id="BSYO01000014">
    <property type="protein sequence ID" value="GMH14794.1"/>
    <property type="molecule type" value="Genomic_DNA"/>
</dbReference>
<feature type="region of interest" description="Disordered" evidence="1">
    <location>
        <begin position="1"/>
        <end position="111"/>
    </location>
</feature>
<evidence type="ECO:0000313" key="3">
    <source>
        <dbReference type="EMBL" id="GMH14794.1"/>
    </source>
</evidence>
<dbReference type="Proteomes" id="UP001279734">
    <property type="component" value="Unassembled WGS sequence"/>
</dbReference>
<keyword evidence="2" id="KW-0812">Transmembrane</keyword>
<keyword evidence="4" id="KW-1185">Reference proteome</keyword>
<keyword evidence="2" id="KW-1133">Transmembrane helix</keyword>
<evidence type="ECO:0008006" key="5">
    <source>
        <dbReference type="Google" id="ProtNLM"/>
    </source>
</evidence>
<name>A0AAD3SQ28_NEPGR</name>
<dbReference type="InterPro" id="IPR055301">
    <property type="entry name" value="Lea14-like_2"/>
</dbReference>
<evidence type="ECO:0000256" key="1">
    <source>
        <dbReference type="SAM" id="MobiDB-lite"/>
    </source>
</evidence>
<organism evidence="3 4">
    <name type="scientific">Nepenthes gracilis</name>
    <name type="common">Slender pitcher plant</name>
    <dbReference type="NCBI Taxonomy" id="150966"/>
    <lineage>
        <taxon>Eukaryota</taxon>
        <taxon>Viridiplantae</taxon>
        <taxon>Streptophyta</taxon>
        <taxon>Embryophyta</taxon>
        <taxon>Tracheophyta</taxon>
        <taxon>Spermatophyta</taxon>
        <taxon>Magnoliopsida</taxon>
        <taxon>eudicotyledons</taxon>
        <taxon>Gunneridae</taxon>
        <taxon>Pentapetalae</taxon>
        <taxon>Caryophyllales</taxon>
        <taxon>Nepenthaceae</taxon>
        <taxon>Nepenthes</taxon>
    </lineage>
</organism>
<feature type="transmembrane region" description="Helical" evidence="2">
    <location>
        <begin position="138"/>
        <end position="161"/>
    </location>
</feature>
<dbReference type="AlphaFoldDB" id="A0AAD3SQ28"/>
<protein>
    <recommendedName>
        <fullName evidence="5">Late embryogenesis abundant protein LEA-2 subgroup domain-containing protein</fullName>
    </recommendedName>
</protein>
<comment type="caution">
    <text evidence="3">The sequence shown here is derived from an EMBL/GenBank/DDBJ whole genome shotgun (WGS) entry which is preliminary data.</text>
</comment>
<gene>
    <name evidence="3" type="ORF">Nepgr_016635</name>
</gene>